<organism evidence="2 3">
    <name type="scientific">Paratrimastix pyriformis</name>
    <dbReference type="NCBI Taxonomy" id="342808"/>
    <lineage>
        <taxon>Eukaryota</taxon>
        <taxon>Metamonada</taxon>
        <taxon>Preaxostyla</taxon>
        <taxon>Paratrimastigidae</taxon>
        <taxon>Paratrimastix</taxon>
    </lineage>
</organism>
<feature type="region of interest" description="Disordered" evidence="1">
    <location>
        <begin position="293"/>
        <end position="314"/>
    </location>
</feature>
<name>A0ABQ8UH31_9EUKA</name>
<keyword evidence="3" id="KW-1185">Reference proteome</keyword>
<dbReference type="Proteomes" id="UP001141327">
    <property type="component" value="Unassembled WGS sequence"/>
</dbReference>
<accession>A0ABQ8UH31</accession>
<gene>
    <name evidence="2" type="ORF">PAPYR_7935</name>
</gene>
<reference evidence="2" key="1">
    <citation type="journal article" date="2022" name="bioRxiv">
        <title>Genomics of Preaxostyla Flagellates Illuminates Evolutionary Transitions and the Path Towards Mitochondrial Loss.</title>
        <authorList>
            <person name="Novak L.V.F."/>
            <person name="Treitli S.C."/>
            <person name="Pyrih J."/>
            <person name="Halakuc P."/>
            <person name="Pipaliya S.V."/>
            <person name="Vacek V."/>
            <person name="Brzon O."/>
            <person name="Soukal P."/>
            <person name="Eme L."/>
            <person name="Dacks J.B."/>
            <person name="Karnkowska A."/>
            <person name="Elias M."/>
            <person name="Hampl V."/>
        </authorList>
    </citation>
    <scope>NUCLEOTIDE SEQUENCE</scope>
    <source>
        <strain evidence="2">RCP-MX</strain>
    </source>
</reference>
<evidence type="ECO:0000313" key="2">
    <source>
        <dbReference type="EMBL" id="KAJ4456725.1"/>
    </source>
</evidence>
<sequence>MDPRSPEVKARTGVSPAKRVTFAGAAMGSLIRGGHMNSGPCALGVSPGHLVCPENWRGPSTEATRPTDADLLPLPRLAETGQGPPWPGKRLCARRMHGPADGNHRSRKDCGRAFGIERIRDGMKTDGVVEDHQSTFNVGEMFGLDTVPLSKRYANEFWPLRRGFASERLFLDEQLQQTGFDRAWSIGLAAAFAATAVKLGDPSGLAGQLGAPRVAPSSAGEAVFGVGPQTRYALREPPRTPEAAPEDPHPPANRTGPQVLPTVAAAAAAQPGDQAIDLNHLLNFRDQEEHFTPQTPVEFPQLDGVSFSRGTFPN</sequence>
<protein>
    <submittedName>
        <fullName evidence="2">Uncharacterized protein</fullName>
    </submittedName>
</protein>
<feature type="region of interest" description="Disordered" evidence="1">
    <location>
        <begin position="235"/>
        <end position="257"/>
    </location>
</feature>
<proteinExistence type="predicted"/>
<evidence type="ECO:0000313" key="3">
    <source>
        <dbReference type="Proteomes" id="UP001141327"/>
    </source>
</evidence>
<comment type="caution">
    <text evidence="2">The sequence shown here is derived from an EMBL/GenBank/DDBJ whole genome shotgun (WGS) entry which is preliminary data.</text>
</comment>
<dbReference type="EMBL" id="JAPMOS010000062">
    <property type="protein sequence ID" value="KAJ4456725.1"/>
    <property type="molecule type" value="Genomic_DNA"/>
</dbReference>
<evidence type="ECO:0000256" key="1">
    <source>
        <dbReference type="SAM" id="MobiDB-lite"/>
    </source>
</evidence>